<evidence type="ECO:0000256" key="5">
    <source>
        <dbReference type="ARBA" id="ARBA00022617"/>
    </source>
</evidence>
<feature type="disulfide bond" evidence="13">
    <location>
        <begin position="190"/>
        <end position="222"/>
    </location>
</feature>
<feature type="region of interest" description="Disordered" evidence="15">
    <location>
        <begin position="1"/>
        <end position="23"/>
    </location>
</feature>
<sequence>MGQVRDWDTYSRPRPRPESNRGLIFKYHPRPVGDIFRGKTAQIEVRESGPRQAEFKLPSLRGCDGSVLLDSTPGKPAEKEHPANNPSLQGFEVIDEAKAQIEAICPKTVSCADIVAFAARDSAFMVRGINYALPAGCRDGRVSLSDDIPQNLSAPFFNATQLEDNFARKGLSRDKMVTLSGAHSIGVSHCSSFSTRLYFFNATHPQDPFMDPNYVAFLKTKCPPSNAGAAINPTVALDIVTPNRLDNNIEEAPWGTDFRPDILSSPSMAKAVMYNAKYGSKWEAKFASAVVRMGYIDVLTGKHGEIRKNCHIVNY</sequence>
<keyword evidence="7 12" id="KW-0106">Calcium</keyword>
<dbReference type="Pfam" id="PF00141">
    <property type="entry name" value="peroxidase"/>
    <property type="match status" value="1"/>
</dbReference>
<dbReference type="InterPro" id="IPR000823">
    <property type="entry name" value="Peroxidase_pln"/>
</dbReference>
<protein>
    <recommendedName>
        <fullName evidence="3 14">Peroxidase</fullName>
        <ecNumber evidence="3 14">1.11.1.7</ecNumber>
    </recommendedName>
</protein>
<dbReference type="Gene3D" id="1.10.420.10">
    <property type="entry name" value="Peroxidase, domain 2"/>
    <property type="match status" value="1"/>
</dbReference>
<dbReference type="GO" id="GO:0140825">
    <property type="term" value="F:lactoperoxidase activity"/>
    <property type="evidence" value="ECO:0007669"/>
    <property type="project" value="UniProtKB-EC"/>
</dbReference>
<keyword evidence="14" id="KW-0376">Hydrogen peroxide</keyword>
<accession>A0A7J7GCY9</accession>
<feature type="binding site" evidence="12">
    <location>
        <position position="62"/>
    </location>
    <ligand>
        <name>Ca(2+)</name>
        <dbReference type="ChEBI" id="CHEBI:29108"/>
        <label>1</label>
    </ligand>
</feature>
<evidence type="ECO:0000256" key="9">
    <source>
        <dbReference type="ARBA" id="ARBA00023004"/>
    </source>
</evidence>
<comment type="catalytic activity">
    <reaction evidence="1 14">
        <text>2 a phenolic donor + H2O2 = 2 a phenolic radical donor + 2 H2O</text>
        <dbReference type="Rhea" id="RHEA:56136"/>
        <dbReference type="ChEBI" id="CHEBI:15377"/>
        <dbReference type="ChEBI" id="CHEBI:16240"/>
        <dbReference type="ChEBI" id="CHEBI:139520"/>
        <dbReference type="ChEBI" id="CHEBI:139521"/>
        <dbReference type="EC" id="1.11.1.7"/>
    </reaction>
</comment>
<evidence type="ECO:0000313" key="18">
    <source>
        <dbReference type="Proteomes" id="UP000593564"/>
    </source>
</evidence>
<evidence type="ECO:0000256" key="1">
    <source>
        <dbReference type="ARBA" id="ARBA00000189"/>
    </source>
</evidence>
<reference evidence="18" key="1">
    <citation type="journal article" date="2020" name="Nat. Commun.">
        <title>Genome assembly of wild tea tree DASZ reveals pedigree and selection history of tea varieties.</title>
        <authorList>
            <person name="Zhang W."/>
            <person name="Zhang Y."/>
            <person name="Qiu H."/>
            <person name="Guo Y."/>
            <person name="Wan H."/>
            <person name="Zhang X."/>
            <person name="Scossa F."/>
            <person name="Alseekh S."/>
            <person name="Zhang Q."/>
            <person name="Wang P."/>
            <person name="Xu L."/>
            <person name="Schmidt M.H."/>
            <person name="Jia X."/>
            <person name="Li D."/>
            <person name="Zhu A."/>
            <person name="Guo F."/>
            <person name="Chen W."/>
            <person name="Ni D."/>
            <person name="Usadel B."/>
            <person name="Fernie A.R."/>
            <person name="Wen W."/>
        </authorList>
    </citation>
    <scope>NUCLEOTIDE SEQUENCE [LARGE SCALE GENOMIC DNA]</scope>
    <source>
        <strain evidence="18">cv. G240</strain>
    </source>
</reference>
<dbReference type="AlphaFoldDB" id="A0A7J7GCY9"/>
<comment type="subcellular location">
    <subcellularLocation>
        <location evidence="14">Secreted</location>
    </subcellularLocation>
</comment>
<gene>
    <name evidence="17" type="ORF">HYC85_024760</name>
</gene>
<keyword evidence="4 14" id="KW-0575">Peroxidase</keyword>
<dbReference type="InterPro" id="IPR033905">
    <property type="entry name" value="Secretory_peroxidase"/>
</dbReference>
<keyword evidence="6 12" id="KW-0479">Metal-binding</keyword>
<dbReference type="GO" id="GO:0020037">
    <property type="term" value="F:heme binding"/>
    <property type="evidence" value="ECO:0007669"/>
    <property type="project" value="UniProtKB-UniRule"/>
</dbReference>
<dbReference type="GO" id="GO:0046872">
    <property type="term" value="F:metal ion binding"/>
    <property type="evidence" value="ECO:0007669"/>
    <property type="project" value="UniProtKB-UniRule"/>
</dbReference>
<dbReference type="FunFam" id="1.10.520.10:FF:000028">
    <property type="entry name" value="Peroxidase"/>
    <property type="match status" value="1"/>
</dbReference>
<keyword evidence="9 12" id="KW-0408">Iron</keyword>
<evidence type="ECO:0000256" key="11">
    <source>
        <dbReference type="ARBA" id="ARBA00023180"/>
    </source>
</evidence>
<comment type="function">
    <text evidence="2">Removal of H(2)O(2), oxidation of toxic reductants, biosynthesis and degradation of lignin, suberization, auxin catabolism, response to environmental stresses such as wounding, pathogen attack and oxidative stress. These functions might be dependent on each isozyme/isoform in each plant tissue.</text>
</comment>
<keyword evidence="5 14" id="KW-0349">Heme</keyword>
<evidence type="ECO:0000256" key="3">
    <source>
        <dbReference type="ARBA" id="ARBA00012313"/>
    </source>
</evidence>
<evidence type="ECO:0000256" key="7">
    <source>
        <dbReference type="ARBA" id="ARBA00022837"/>
    </source>
</evidence>
<dbReference type="EC" id="1.11.1.7" evidence="3 14"/>
<dbReference type="GO" id="GO:0042744">
    <property type="term" value="P:hydrogen peroxide catabolic process"/>
    <property type="evidence" value="ECO:0007669"/>
    <property type="project" value="UniProtKB-KW"/>
</dbReference>
<comment type="cofactor">
    <cofactor evidence="12 14">
        <name>Ca(2+)</name>
        <dbReference type="ChEBI" id="CHEBI:29108"/>
    </cofactor>
    <text evidence="12 14">Binds 2 calcium ions per subunit.</text>
</comment>
<feature type="binding site" evidence="12">
    <location>
        <position position="78"/>
    </location>
    <ligand>
        <name>Ca(2+)</name>
        <dbReference type="ChEBI" id="CHEBI:29108"/>
        <label>1</label>
    </ligand>
</feature>
<dbReference type="PANTHER" id="PTHR31235">
    <property type="entry name" value="PEROXIDASE 25-RELATED"/>
    <property type="match status" value="1"/>
</dbReference>
<dbReference type="Gene3D" id="1.10.520.10">
    <property type="match status" value="1"/>
</dbReference>
<dbReference type="SUPFAM" id="SSF48113">
    <property type="entry name" value="Heme-dependent peroxidases"/>
    <property type="match status" value="1"/>
</dbReference>
<dbReference type="FunFam" id="1.10.420.10:FF:000006">
    <property type="entry name" value="Peroxidase"/>
    <property type="match status" value="1"/>
</dbReference>
<feature type="binding site" evidence="12">
    <location>
        <position position="66"/>
    </location>
    <ligand>
        <name>Ca(2+)</name>
        <dbReference type="ChEBI" id="CHEBI:29108"/>
        <label>1</label>
    </ligand>
</feature>
<comment type="caution">
    <text evidence="17">The sequence shown here is derived from an EMBL/GenBank/DDBJ whole genome shotgun (WGS) entry which is preliminary data.</text>
</comment>
<feature type="binding site" evidence="12">
    <location>
        <position position="246"/>
    </location>
    <ligand>
        <name>Ca(2+)</name>
        <dbReference type="ChEBI" id="CHEBI:29108"/>
        <label>2</label>
    </ligand>
</feature>
<dbReference type="EMBL" id="JACBKZ010000012">
    <property type="protein sequence ID" value="KAF5937254.1"/>
    <property type="molecule type" value="Genomic_DNA"/>
</dbReference>
<keyword evidence="14" id="KW-0964">Secreted</keyword>
<dbReference type="PRINTS" id="PR00461">
    <property type="entry name" value="PLPEROXIDASE"/>
</dbReference>
<proteinExistence type="inferred from homology"/>
<evidence type="ECO:0000256" key="14">
    <source>
        <dbReference type="RuleBase" id="RU362060"/>
    </source>
</evidence>
<organism evidence="17 18">
    <name type="scientific">Camellia sinensis</name>
    <name type="common">Tea plant</name>
    <name type="synonym">Thea sinensis</name>
    <dbReference type="NCBI Taxonomy" id="4442"/>
    <lineage>
        <taxon>Eukaryota</taxon>
        <taxon>Viridiplantae</taxon>
        <taxon>Streptophyta</taxon>
        <taxon>Embryophyta</taxon>
        <taxon>Tracheophyta</taxon>
        <taxon>Spermatophyta</taxon>
        <taxon>Magnoliopsida</taxon>
        <taxon>eudicotyledons</taxon>
        <taxon>Gunneridae</taxon>
        <taxon>Pentapetalae</taxon>
        <taxon>asterids</taxon>
        <taxon>Ericales</taxon>
        <taxon>Theaceae</taxon>
        <taxon>Camellia</taxon>
    </lineage>
</organism>
<evidence type="ECO:0000256" key="12">
    <source>
        <dbReference type="PIRSR" id="PIRSR600823-3"/>
    </source>
</evidence>
<keyword evidence="10 13" id="KW-1015">Disulfide bond</keyword>
<evidence type="ECO:0000256" key="2">
    <source>
        <dbReference type="ARBA" id="ARBA00002322"/>
    </source>
</evidence>
<name>A0A7J7GCY9_CAMSI</name>
<evidence type="ECO:0000256" key="8">
    <source>
        <dbReference type="ARBA" id="ARBA00023002"/>
    </source>
</evidence>
<dbReference type="GO" id="GO:0005576">
    <property type="term" value="C:extracellular region"/>
    <property type="evidence" value="ECO:0007669"/>
    <property type="project" value="UniProtKB-SubCell"/>
</dbReference>
<dbReference type="Proteomes" id="UP000593564">
    <property type="component" value="Unassembled WGS sequence"/>
</dbReference>
<evidence type="ECO:0000313" key="17">
    <source>
        <dbReference type="EMBL" id="KAF5937254.1"/>
    </source>
</evidence>
<feature type="disulfide bond" evidence="13">
    <location>
        <begin position="111"/>
        <end position="310"/>
    </location>
</feature>
<feature type="binding site" description="axial binding residue" evidence="12">
    <location>
        <position position="183"/>
    </location>
    <ligand>
        <name>heme b</name>
        <dbReference type="ChEBI" id="CHEBI:60344"/>
    </ligand>
    <ligandPart>
        <name>Fe</name>
        <dbReference type="ChEBI" id="CHEBI:18248"/>
    </ligandPart>
</feature>
<comment type="cofactor">
    <cofactor evidence="12 14">
        <name>heme b</name>
        <dbReference type="ChEBI" id="CHEBI:60344"/>
    </cofactor>
    <text evidence="12 14">Binds 1 heme b (iron(II)-protoporphyrin IX) group per subunit.</text>
</comment>
<evidence type="ECO:0000256" key="6">
    <source>
        <dbReference type="ARBA" id="ARBA00022723"/>
    </source>
</evidence>
<feature type="domain" description="Plant heme peroxidase family profile" evidence="16">
    <location>
        <begin position="60"/>
        <end position="314"/>
    </location>
</feature>
<dbReference type="CDD" id="cd00693">
    <property type="entry name" value="secretory_peroxidase"/>
    <property type="match status" value="1"/>
</dbReference>
<keyword evidence="11" id="KW-0325">Glycoprotein</keyword>
<keyword evidence="8 14" id="KW-0560">Oxidoreductase</keyword>
<dbReference type="PROSITE" id="PS50873">
    <property type="entry name" value="PEROXIDASE_4"/>
    <property type="match status" value="1"/>
</dbReference>
<reference evidence="17 18" key="2">
    <citation type="submission" date="2020-07" db="EMBL/GenBank/DDBJ databases">
        <title>Genome assembly of wild tea tree DASZ reveals pedigree and selection history of tea varieties.</title>
        <authorList>
            <person name="Zhang W."/>
        </authorList>
    </citation>
    <scope>NUCLEOTIDE SEQUENCE [LARGE SCALE GENOMIC DNA]</scope>
    <source>
        <strain evidence="18">cv. G240</strain>
        <tissue evidence="17">Leaf</tissue>
    </source>
</reference>
<feature type="compositionally biased region" description="Basic and acidic residues" evidence="15">
    <location>
        <begin position="1"/>
        <end position="19"/>
    </location>
</feature>
<dbReference type="PRINTS" id="PR00458">
    <property type="entry name" value="PEROXIDASE"/>
</dbReference>
<evidence type="ECO:0000256" key="4">
    <source>
        <dbReference type="ARBA" id="ARBA00022559"/>
    </source>
</evidence>
<comment type="similarity">
    <text evidence="14">Belongs to the peroxidase family. Classical plant (class III) peroxidase subfamily.</text>
</comment>
<dbReference type="InterPro" id="IPR010255">
    <property type="entry name" value="Haem_peroxidase_sf"/>
</dbReference>
<evidence type="ECO:0000256" key="15">
    <source>
        <dbReference type="SAM" id="MobiDB-lite"/>
    </source>
</evidence>
<dbReference type="GO" id="GO:0006979">
    <property type="term" value="P:response to oxidative stress"/>
    <property type="evidence" value="ECO:0007669"/>
    <property type="project" value="UniProtKB-UniRule"/>
</dbReference>
<evidence type="ECO:0000259" key="16">
    <source>
        <dbReference type="PROSITE" id="PS50873"/>
    </source>
</evidence>
<feature type="binding site" evidence="12">
    <location>
        <position position="238"/>
    </location>
    <ligand>
        <name>Ca(2+)</name>
        <dbReference type="ChEBI" id="CHEBI:29108"/>
        <label>2</label>
    </ligand>
</feature>
<feature type="binding site" evidence="12">
    <location>
        <position position="241"/>
    </location>
    <ligand>
        <name>Ca(2+)</name>
        <dbReference type="ChEBI" id="CHEBI:29108"/>
        <label>2</label>
    </ligand>
</feature>
<dbReference type="InterPro" id="IPR002016">
    <property type="entry name" value="Haem_peroxidase"/>
</dbReference>
<evidence type="ECO:0000256" key="13">
    <source>
        <dbReference type="PIRSR" id="PIRSR600823-5"/>
    </source>
</evidence>
<feature type="binding site" evidence="12">
    <location>
        <position position="64"/>
    </location>
    <ligand>
        <name>Ca(2+)</name>
        <dbReference type="ChEBI" id="CHEBI:29108"/>
        <label>1</label>
    </ligand>
</feature>
<evidence type="ECO:0000256" key="10">
    <source>
        <dbReference type="ARBA" id="ARBA00023157"/>
    </source>
</evidence>
<keyword evidence="18" id="KW-1185">Reference proteome</keyword>